<dbReference type="InterPro" id="IPR001466">
    <property type="entry name" value="Beta-lactam-related"/>
</dbReference>
<gene>
    <name evidence="4" type="primary">pbpE_2</name>
    <name evidence="4" type="ORF">Spa11_20220</name>
</gene>
<evidence type="ECO:0000256" key="1">
    <source>
        <dbReference type="SAM" id="MobiDB-lite"/>
    </source>
</evidence>
<evidence type="ECO:0000313" key="4">
    <source>
        <dbReference type="EMBL" id="QDV73823.1"/>
    </source>
</evidence>
<accession>A0A518K7Q1</accession>
<dbReference type="PANTHER" id="PTHR46825:SF9">
    <property type="entry name" value="BETA-LACTAMASE-RELATED DOMAIN-CONTAINING PROTEIN"/>
    <property type="match status" value="1"/>
</dbReference>
<evidence type="ECO:0000313" key="5">
    <source>
        <dbReference type="Proteomes" id="UP000316426"/>
    </source>
</evidence>
<keyword evidence="5" id="KW-1185">Reference proteome</keyword>
<dbReference type="SUPFAM" id="SSF56601">
    <property type="entry name" value="beta-lactamase/transpeptidase-like"/>
    <property type="match status" value="1"/>
</dbReference>
<feature type="region of interest" description="Disordered" evidence="1">
    <location>
        <begin position="30"/>
        <end position="50"/>
    </location>
</feature>
<evidence type="ECO:0000256" key="2">
    <source>
        <dbReference type="SAM" id="SignalP"/>
    </source>
</evidence>
<dbReference type="PANTHER" id="PTHR46825">
    <property type="entry name" value="D-ALANYL-D-ALANINE-CARBOXYPEPTIDASE/ENDOPEPTIDASE AMPH"/>
    <property type="match status" value="1"/>
</dbReference>
<dbReference type="EMBL" id="CP036349">
    <property type="protein sequence ID" value="QDV73823.1"/>
    <property type="molecule type" value="Genomic_DNA"/>
</dbReference>
<protein>
    <submittedName>
        <fullName evidence="4">Penicillin-binding protein 4</fullName>
    </submittedName>
</protein>
<sequence precursor="true">MVEFKRLFRLSVILLAALAPLACLGDQESDKNIDTPSPLSRDSTTATPQERIWNEIPDDWEPPFEKYLLNQFAKHQIPGASMAVVRDGRVLYARNFGWADVGNKTPVQSCSLFRVASLSKPLTATAIFRLSESGKLDLDAPVLPLLEDTDYFPQQNALSDARLKDITVELLLQHRAGWDRGISGDPMFESARVAQAFRKRPPASQIDTIRYVLSKPLDFEPGERYCYSNFGYLLLGRIIEQVSGMDYETFVRDEILAPAGVTDMRIGHTLSQGKDPREVKYYDPGVGPSVFDPDSQTLVPEPYGVWNLEAMDAHGGWIATATDMAKYASTYYADAVGPPRSNALLNATVARPSGAAGYDPQGAPTKAYYGLGWKILTDDQHEWTHLTHLGSLPGSSTMLICQRDGVCYALLCNARKSPYTDHFCNSIFDDLVALVQETDWPTPAELPASTSPR</sequence>
<dbReference type="Proteomes" id="UP000316426">
    <property type="component" value="Chromosome"/>
</dbReference>
<dbReference type="RefSeq" id="WP_145111478.1">
    <property type="nucleotide sequence ID" value="NZ_CP036349.1"/>
</dbReference>
<dbReference type="InterPro" id="IPR050491">
    <property type="entry name" value="AmpC-like"/>
</dbReference>
<reference evidence="4 5" key="1">
    <citation type="submission" date="2019-02" db="EMBL/GenBank/DDBJ databases">
        <title>Deep-cultivation of Planctomycetes and their phenomic and genomic characterization uncovers novel biology.</title>
        <authorList>
            <person name="Wiegand S."/>
            <person name="Jogler M."/>
            <person name="Boedeker C."/>
            <person name="Pinto D."/>
            <person name="Vollmers J."/>
            <person name="Rivas-Marin E."/>
            <person name="Kohn T."/>
            <person name="Peeters S.H."/>
            <person name="Heuer A."/>
            <person name="Rast P."/>
            <person name="Oberbeckmann S."/>
            <person name="Bunk B."/>
            <person name="Jeske O."/>
            <person name="Meyerdierks A."/>
            <person name="Storesund J.E."/>
            <person name="Kallscheuer N."/>
            <person name="Luecker S."/>
            <person name="Lage O.M."/>
            <person name="Pohl T."/>
            <person name="Merkel B.J."/>
            <person name="Hornburger P."/>
            <person name="Mueller R.-W."/>
            <person name="Bruemmer F."/>
            <person name="Labrenz M."/>
            <person name="Spormann A.M."/>
            <person name="Op den Camp H."/>
            <person name="Overmann J."/>
            <person name="Amann R."/>
            <person name="Jetten M.S.M."/>
            <person name="Mascher T."/>
            <person name="Medema M.H."/>
            <person name="Devos D.P."/>
            <person name="Kaster A.-K."/>
            <person name="Ovreas L."/>
            <person name="Rohde M."/>
            <person name="Galperin M.Y."/>
            <person name="Jogler C."/>
        </authorList>
    </citation>
    <scope>NUCLEOTIDE SEQUENCE [LARGE SCALE GENOMIC DNA]</scope>
    <source>
        <strain evidence="4 5">Spa11</strain>
    </source>
</reference>
<dbReference type="KEGG" id="bmei:Spa11_20220"/>
<keyword evidence="2" id="KW-0732">Signal</keyword>
<evidence type="ECO:0000259" key="3">
    <source>
        <dbReference type="Pfam" id="PF00144"/>
    </source>
</evidence>
<dbReference type="Gene3D" id="3.40.710.10">
    <property type="entry name" value="DD-peptidase/beta-lactamase superfamily"/>
    <property type="match status" value="1"/>
</dbReference>
<feature type="chain" id="PRO_5021803873" evidence="2">
    <location>
        <begin position="26"/>
        <end position="453"/>
    </location>
</feature>
<dbReference type="Pfam" id="PF00144">
    <property type="entry name" value="Beta-lactamase"/>
    <property type="match status" value="1"/>
</dbReference>
<proteinExistence type="predicted"/>
<dbReference type="AlphaFoldDB" id="A0A518K7Q1"/>
<feature type="compositionally biased region" description="Polar residues" evidence="1">
    <location>
        <begin position="34"/>
        <end position="48"/>
    </location>
</feature>
<feature type="domain" description="Beta-lactamase-related" evidence="3">
    <location>
        <begin position="72"/>
        <end position="417"/>
    </location>
</feature>
<organism evidence="4 5">
    <name type="scientific">Botrimarina mediterranea</name>
    <dbReference type="NCBI Taxonomy" id="2528022"/>
    <lineage>
        <taxon>Bacteria</taxon>
        <taxon>Pseudomonadati</taxon>
        <taxon>Planctomycetota</taxon>
        <taxon>Planctomycetia</taxon>
        <taxon>Pirellulales</taxon>
        <taxon>Lacipirellulaceae</taxon>
        <taxon>Botrimarina</taxon>
    </lineage>
</organism>
<feature type="signal peptide" evidence="2">
    <location>
        <begin position="1"/>
        <end position="25"/>
    </location>
</feature>
<dbReference type="InterPro" id="IPR012338">
    <property type="entry name" value="Beta-lactam/transpept-like"/>
</dbReference>
<name>A0A518K7Q1_9BACT</name>